<feature type="signal peptide" evidence="6">
    <location>
        <begin position="1"/>
        <end position="28"/>
    </location>
</feature>
<dbReference type="GO" id="GO:0005507">
    <property type="term" value="F:copper ion binding"/>
    <property type="evidence" value="ECO:0007669"/>
    <property type="project" value="InterPro"/>
</dbReference>
<evidence type="ECO:0000256" key="1">
    <source>
        <dbReference type="ARBA" id="ARBA00004196"/>
    </source>
</evidence>
<keyword evidence="9" id="KW-1185">Reference proteome</keyword>
<dbReference type="RefSeq" id="WP_168078340.1">
    <property type="nucleotide sequence ID" value="NZ_BAAAQJ010000021.1"/>
</dbReference>
<dbReference type="GO" id="GO:0046688">
    <property type="term" value="P:response to copper ion"/>
    <property type="evidence" value="ECO:0007669"/>
    <property type="project" value="InterPro"/>
</dbReference>
<reference evidence="8" key="1">
    <citation type="submission" date="2021-01" db="EMBL/GenBank/DDBJ databases">
        <title>Whole genome shotgun sequence of Planosporangium flavigriseum NBRC 105377.</title>
        <authorList>
            <person name="Komaki H."/>
            <person name="Tamura T."/>
        </authorList>
    </citation>
    <scope>NUCLEOTIDE SEQUENCE</scope>
    <source>
        <strain evidence="8">NBRC 105377</strain>
    </source>
</reference>
<dbReference type="AlphaFoldDB" id="A0A8J3PNB4"/>
<keyword evidence="5" id="KW-1133">Transmembrane helix</keyword>
<dbReference type="SUPFAM" id="SSF81296">
    <property type="entry name" value="E set domains"/>
    <property type="match status" value="1"/>
</dbReference>
<gene>
    <name evidence="8" type="ORF">Pfl04_48300</name>
</gene>
<dbReference type="InterPro" id="IPR014755">
    <property type="entry name" value="Cu-Rt/internalin_Ig-like"/>
</dbReference>
<dbReference type="GO" id="GO:0042597">
    <property type="term" value="C:periplasmic space"/>
    <property type="evidence" value="ECO:0007669"/>
    <property type="project" value="InterPro"/>
</dbReference>
<comment type="caution">
    <text evidence="8">The sequence shown here is derived from an EMBL/GenBank/DDBJ whole genome shotgun (WGS) entry which is preliminary data.</text>
</comment>
<evidence type="ECO:0000256" key="2">
    <source>
        <dbReference type="ARBA" id="ARBA00022723"/>
    </source>
</evidence>
<keyword evidence="3 6" id="KW-0732">Signal</keyword>
<evidence type="ECO:0000256" key="6">
    <source>
        <dbReference type="SAM" id="SignalP"/>
    </source>
</evidence>
<evidence type="ECO:0000259" key="7">
    <source>
        <dbReference type="Pfam" id="PF04234"/>
    </source>
</evidence>
<organism evidence="8 9">
    <name type="scientific">Planosporangium flavigriseum</name>
    <dbReference type="NCBI Taxonomy" id="373681"/>
    <lineage>
        <taxon>Bacteria</taxon>
        <taxon>Bacillati</taxon>
        <taxon>Actinomycetota</taxon>
        <taxon>Actinomycetes</taxon>
        <taxon>Micromonosporales</taxon>
        <taxon>Micromonosporaceae</taxon>
        <taxon>Planosporangium</taxon>
    </lineage>
</organism>
<dbReference type="GO" id="GO:0006825">
    <property type="term" value="P:copper ion transport"/>
    <property type="evidence" value="ECO:0007669"/>
    <property type="project" value="InterPro"/>
</dbReference>
<feature type="domain" description="CopC" evidence="7">
    <location>
        <begin position="29"/>
        <end position="121"/>
    </location>
</feature>
<evidence type="ECO:0000313" key="9">
    <source>
        <dbReference type="Proteomes" id="UP000653674"/>
    </source>
</evidence>
<dbReference type="GO" id="GO:0030313">
    <property type="term" value="C:cell envelope"/>
    <property type="evidence" value="ECO:0007669"/>
    <property type="project" value="UniProtKB-SubCell"/>
</dbReference>
<evidence type="ECO:0000256" key="4">
    <source>
        <dbReference type="ARBA" id="ARBA00023008"/>
    </source>
</evidence>
<feature type="transmembrane region" description="Helical" evidence="5">
    <location>
        <begin position="163"/>
        <end position="184"/>
    </location>
</feature>
<keyword evidence="5" id="KW-0812">Transmembrane</keyword>
<dbReference type="PANTHER" id="PTHR34820:SF4">
    <property type="entry name" value="INNER MEMBRANE PROTEIN YEBZ"/>
    <property type="match status" value="1"/>
</dbReference>
<accession>A0A8J3PNB4</accession>
<dbReference type="EMBL" id="BONU01000054">
    <property type="protein sequence ID" value="GIG76426.1"/>
    <property type="molecule type" value="Genomic_DNA"/>
</dbReference>
<dbReference type="Pfam" id="PF04234">
    <property type="entry name" value="CopC"/>
    <property type="match status" value="1"/>
</dbReference>
<keyword evidence="5" id="KW-0472">Membrane</keyword>
<dbReference type="GO" id="GO:0005886">
    <property type="term" value="C:plasma membrane"/>
    <property type="evidence" value="ECO:0007669"/>
    <property type="project" value="TreeGrafter"/>
</dbReference>
<dbReference type="InterPro" id="IPR014756">
    <property type="entry name" value="Ig_E-set"/>
</dbReference>
<proteinExistence type="predicted"/>
<feature type="chain" id="PRO_5035210361" description="CopC domain-containing protein" evidence="6">
    <location>
        <begin position="29"/>
        <end position="192"/>
    </location>
</feature>
<keyword evidence="2" id="KW-0479">Metal-binding</keyword>
<sequence length="192" mass="18967">MKLGWIRAALAAAVATVALSLVATPAWAHNALRSSSPADGEQLAAPPRQVVLEFRERLDPKFTVVAITGPGGPVTGEPVGVDGVRAVQPLPATLPDGRYTVAYRVVSVDGHPVQGQLSFTVAAPAAAPSPTPVSPIAATAQAPVAVGAAGKAAGGTSGGSSTAAWSAAGLAAVALAAGAGWWAVRRARTGRS</sequence>
<evidence type="ECO:0000313" key="8">
    <source>
        <dbReference type="EMBL" id="GIG76426.1"/>
    </source>
</evidence>
<dbReference type="InterPro" id="IPR007348">
    <property type="entry name" value="CopC_dom"/>
</dbReference>
<comment type="subcellular location">
    <subcellularLocation>
        <location evidence="1">Cell envelope</location>
    </subcellularLocation>
</comment>
<keyword evidence="4" id="KW-0186">Copper</keyword>
<dbReference type="Gene3D" id="2.60.40.1220">
    <property type="match status" value="1"/>
</dbReference>
<dbReference type="Proteomes" id="UP000653674">
    <property type="component" value="Unassembled WGS sequence"/>
</dbReference>
<protein>
    <recommendedName>
        <fullName evidence="7">CopC domain-containing protein</fullName>
    </recommendedName>
</protein>
<evidence type="ECO:0000256" key="5">
    <source>
        <dbReference type="SAM" id="Phobius"/>
    </source>
</evidence>
<evidence type="ECO:0000256" key="3">
    <source>
        <dbReference type="ARBA" id="ARBA00022729"/>
    </source>
</evidence>
<dbReference type="InterPro" id="IPR032694">
    <property type="entry name" value="CopC/D"/>
</dbReference>
<dbReference type="PANTHER" id="PTHR34820">
    <property type="entry name" value="INNER MEMBRANE PROTEIN YEBZ"/>
    <property type="match status" value="1"/>
</dbReference>
<name>A0A8J3PNB4_9ACTN</name>